<feature type="domain" description="Pyruvate/ketoisovalerate oxidoreductase catalytic" evidence="2">
    <location>
        <begin position="13"/>
        <end position="185"/>
    </location>
</feature>
<reference evidence="3" key="1">
    <citation type="journal article" date="2020" name="mSystems">
        <title>Genome- and Community-Level Interaction Insights into Carbon Utilization and Element Cycling Functions of Hydrothermarchaeota in Hydrothermal Sediment.</title>
        <authorList>
            <person name="Zhou Z."/>
            <person name="Liu Y."/>
            <person name="Xu W."/>
            <person name="Pan J."/>
            <person name="Luo Z.H."/>
            <person name="Li M."/>
        </authorList>
    </citation>
    <scope>NUCLEOTIDE SEQUENCE [LARGE SCALE GENOMIC DNA]</scope>
    <source>
        <strain evidence="3">SpSt-70</strain>
    </source>
</reference>
<keyword evidence="3" id="KW-0670">Pyruvate</keyword>
<dbReference type="InterPro" id="IPR051626">
    <property type="entry name" value="Oxidoreductase_gamma_subunit"/>
</dbReference>
<dbReference type="SUPFAM" id="SSF53323">
    <property type="entry name" value="Pyruvate-ferredoxin oxidoreductase, PFOR, domain III"/>
    <property type="match status" value="1"/>
</dbReference>
<dbReference type="InterPro" id="IPR011894">
    <property type="entry name" value="PorC_KorC"/>
</dbReference>
<dbReference type="AlphaFoldDB" id="A0A7C3PTZ1"/>
<dbReference type="PANTHER" id="PTHR43366:SF1">
    <property type="entry name" value="PYRUVATE SYNTHASE SUBUNIT PORC"/>
    <property type="match status" value="1"/>
</dbReference>
<dbReference type="PANTHER" id="PTHR43366">
    <property type="entry name" value="PYRUVATE SYNTHASE SUBUNIT PORC"/>
    <property type="match status" value="1"/>
</dbReference>
<protein>
    <submittedName>
        <fullName evidence="3">Pyruvate synthase</fullName>
    </submittedName>
</protein>
<dbReference type="Gene3D" id="3.40.920.10">
    <property type="entry name" value="Pyruvate-ferredoxin oxidoreductase, PFOR, domain III"/>
    <property type="match status" value="1"/>
</dbReference>
<dbReference type="InterPro" id="IPR019752">
    <property type="entry name" value="Pyrv/ketoisovalerate_OxRed_cat"/>
</dbReference>
<comment type="caution">
    <text evidence="3">The sequence shown here is derived from an EMBL/GenBank/DDBJ whole genome shotgun (WGS) entry which is preliminary data.</text>
</comment>
<organism evidence="3">
    <name type="scientific">Dictyoglomus thermophilum</name>
    <dbReference type="NCBI Taxonomy" id="14"/>
    <lineage>
        <taxon>Bacteria</taxon>
        <taxon>Pseudomonadati</taxon>
        <taxon>Dictyoglomota</taxon>
        <taxon>Dictyoglomia</taxon>
        <taxon>Dictyoglomales</taxon>
        <taxon>Dictyoglomaceae</taxon>
        <taxon>Dictyoglomus</taxon>
    </lineage>
</organism>
<dbReference type="InterPro" id="IPR002869">
    <property type="entry name" value="Pyrv_flavodox_OxRed_cen"/>
</dbReference>
<name>A0A7C3PTZ1_DICTH</name>
<dbReference type="EMBL" id="DTDV01000001">
    <property type="protein sequence ID" value="HGK22877.1"/>
    <property type="molecule type" value="Genomic_DNA"/>
</dbReference>
<dbReference type="Pfam" id="PF01558">
    <property type="entry name" value="POR"/>
    <property type="match status" value="1"/>
</dbReference>
<sequence length="190" mass="21160">MKNMLEIRWHARAGQGAKTASYLLAETAMEAGKYIQAFPEYGPERTGAPMKAYTRISDKPIRIHSQIYNPDVVVVLDKTLIGKVNVLEGLPSDGIIIVNTTQSPKEIREQLGISDRKIYTVDATGIALETIGRPIPNTPMLGALIRVVPIISLDEVLNQFRKKFEGRFKPEVIEGNLQAIKRAYEEVKGE</sequence>
<dbReference type="GO" id="GO:0016625">
    <property type="term" value="F:oxidoreductase activity, acting on the aldehyde or oxo group of donors, iron-sulfur protein as acceptor"/>
    <property type="evidence" value="ECO:0007669"/>
    <property type="project" value="InterPro"/>
</dbReference>
<proteinExistence type="predicted"/>
<dbReference type="RefSeq" id="WP_149122189.1">
    <property type="nucleotide sequence ID" value="NZ_VTFL01000001.1"/>
</dbReference>
<gene>
    <name evidence="3" type="ORF">ENU78_00250</name>
</gene>
<evidence type="ECO:0000313" key="3">
    <source>
        <dbReference type="EMBL" id="HGK22877.1"/>
    </source>
</evidence>
<dbReference type="NCBIfam" id="TIGR02175">
    <property type="entry name" value="PorC_KorC"/>
    <property type="match status" value="1"/>
</dbReference>
<evidence type="ECO:0000259" key="2">
    <source>
        <dbReference type="Pfam" id="PF01558"/>
    </source>
</evidence>
<evidence type="ECO:0000256" key="1">
    <source>
        <dbReference type="ARBA" id="ARBA00023002"/>
    </source>
</evidence>
<accession>A0A7C3PTZ1</accession>
<keyword evidence="1" id="KW-0560">Oxidoreductase</keyword>